<dbReference type="InterPro" id="IPR010231">
    <property type="entry name" value="SUF_FeS_clus_asmbl_SufB"/>
</dbReference>
<dbReference type="Pfam" id="PF19295">
    <property type="entry name" value="SufBD_N"/>
    <property type="match status" value="1"/>
</dbReference>
<dbReference type="NCBIfam" id="NF008773">
    <property type="entry name" value="PRK11814.1"/>
    <property type="match status" value="1"/>
</dbReference>
<dbReference type="InterPro" id="IPR045595">
    <property type="entry name" value="SufBD_N"/>
</dbReference>
<gene>
    <name evidence="4" type="primary">sufB</name>
    <name evidence="4" type="ORF">QWY31_00295</name>
</gene>
<dbReference type="NCBIfam" id="TIGR01980">
    <property type="entry name" value="sufB"/>
    <property type="match status" value="1"/>
</dbReference>
<dbReference type="SUPFAM" id="SSF101960">
    <property type="entry name" value="Stabilizer of iron transporter SufD"/>
    <property type="match status" value="1"/>
</dbReference>
<feature type="domain" description="SUF system FeS cluster assembly SufBD N-terminal" evidence="3">
    <location>
        <begin position="142"/>
        <end position="202"/>
    </location>
</feature>
<reference evidence="4" key="1">
    <citation type="submission" date="2023-06" db="EMBL/GenBank/DDBJ databases">
        <title>Cytophagales bacterium Strain LB-30, isolated from soil.</title>
        <authorList>
            <person name="Liu B."/>
        </authorList>
    </citation>
    <scope>NUCLEOTIDE SEQUENCE</scope>
    <source>
        <strain evidence="4">LB-30</strain>
    </source>
</reference>
<evidence type="ECO:0000259" key="2">
    <source>
        <dbReference type="Pfam" id="PF01458"/>
    </source>
</evidence>
<dbReference type="PANTHER" id="PTHR30508">
    <property type="entry name" value="FES CLUSTER ASSEMBLY PROTEIN SUF"/>
    <property type="match status" value="1"/>
</dbReference>
<name>A0ABT8F0Y5_9BACT</name>
<evidence type="ECO:0000259" key="3">
    <source>
        <dbReference type="Pfam" id="PF19295"/>
    </source>
</evidence>
<dbReference type="InterPro" id="IPR000825">
    <property type="entry name" value="SUF_FeS_clus_asmbl_SufBD_core"/>
</dbReference>
<dbReference type="InterPro" id="IPR037284">
    <property type="entry name" value="SUF_FeS_clus_asmbl_SufBD_sf"/>
</dbReference>
<keyword evidence="5" id="KW-1185">Reference proteome</keyword>
<comment type="similarity">
    <text evidence="1">Belongs to the iron-sulfur cluster assembly SufBD family.</text>
</comment>
<dbReference type="Pfam" id="PF01458">
    <property type="entry name" value="SUFBD_core"/>
    <property type="match status" value="1"/>
</dbReference>
<sequence length="481" mass="53652">MSKENNILEEITNREYEHGWTTNIESDAAPKGLNEDIVRFISAKKQEPEWLLEWRLKAYRHWLTLKEPKWPNVSYPEVNFQDIIYYSAPKQKVTPKSLDEIDPELRATFEKLGISLTEQKRLTGVAVDAVIDSVSVATTFKATLGELGIIFCSFSEAVKEHPELVKKYLGSVVPITDNYYAALNSAVFSDGSFCYIPKGVRCPMELSTYFRINAANTGQFERTLIVADEESYVSYLEGCTAPQRDENQLHAAVVEIYAAAKAEVKYSTVQNWYPGDKNGKGGIYNFVTKRGICAGDYSKISWTQVETGSAITWKYPSCILKGDYSIGEFYSVAVTNNMQQADTGTKMIHIGKNTKSRIVSKGISAGKSQNSYRGLVQVMKRADNARNFSQCDSLLMGDKCGAHTFPYIEVDNKTAQVEHEATTSKIGEDQIFYCNQRGISTEDAVALIVNGYAKEVLNQLPMEFAVEAQKLLAITLEGSVG</sequence>
<feature type="domain" description="SUF system FeS cluster assembly SufBD core" evidence="2">
    <location>
        <begin position="210"/>
        <end position="451"/>
    </location>
</feature>
<dbReference type="InterPro" id="IPR055346">
    <property type="entry name" value="Fe-S_cluster_assembly_SufBD"/>
</dbReference>
<evidence type="ECO:0000313" key="5">
    <source>
        <dbReference type="Proteomes" id="UP001168552"/>
    </source>
</evidence>
<proteinExistence type="inferred from homology"/>
<evidence type="ECO:0000313" key="4">
    <source>
        <dbReference type="EMBL" id="MDN4163914.1"/>
    </source>
</evidence>
<evidence type="ECO:0000256" key="1">
    <source>
        <dbReference type="ARBA" id="ARBA00043967"/>
    </source>
</evidence>
<organism evidence="4 5">
    <name type="scientific">Shiella aurantiaca</name>
    <dbReference type="NCBI Taxonomy" id="3058365"/>
    <lineage>
        <taxon>Bacteria</taxon>
        <taxon>Pseudomonadati</taxon>
        <taxon>Bacteroidota</taxon>
        <taxon>Cytophagia</taxon>
        <taxon>Cytophagales</taxon>
        <taxon>Shiellaceae</taxon>
        <taxon>Shiella</taxon>
    </lineage>
</organism>
<dbReference type="PANTHER" id="PTHR30508:SF1">
    <property type="entry name" value="UPF0051 PROTEIN ABCI8, CHLOROPLASTIC-RELATED"/>
    <property type="match status" value="1"/>
</dbReference>
<dbReference type="EMBL" id="JAUHJS010000001">
    <property type="protein sequence ID" value="MDN4163914.1"/>
    <property type="molecule type" value="Genomic_DNA"/>
</dbReference>
<dbReference type="RefSeq" id="WP_320002443.1">
    <property type="nucleotide sequence ID" value="NZ_JAUHJS010000001.1"/>
</dbReference>
<protein>
    <submittedName>
        <fullName evidence="4">Fe-S cluster assembly protein SufB</fullName>
    </submittedName>
</protein>
<dbReference type="Proteomes" id="UP001168552">
    <property type="component" value="Unassembled WGS sequence"/>
</dbReference>
<accession>A0ABT8F0Y5</accession>
<comment type="caution">
    <text evidence="4">The sequence shown here is derived from an EMBL/GenBank/DDBJ whole genome shotgun (WGS) entry which is preliminary data.</text>
</comment>